<reference evidence="8 9" key="2">
    <citation type="journal article" date="2014" name="BMC Genomics">
        <title>An improved genome of the model marine alga Ostreococcus tauri unfolds by assessing Illumina de novo assemblies.</title>
        <authorList>
            <person name="Blanc-Mathieu R."/>
            <person name="Verhelst B."/>
            <person name="Derelle E."/>
            <person name="Rombauts S."/>
            <person name="Bouget F.Y."/>
            <person name="Carre I."/>
            <person name="Chateau A."/>
            <person name="Eyre-Walker A."/>
            <person name="Grimsley N."/>
            <person name="Moreau H."/>
            <person name="Piegu B."/>
            <person name="Rivals E."/>
            <person name="Schackwitz W."/>
            <person name="Van de Peer Y."/>
            <person name="Piganeau G."/>
        </authorList>
    </citation>
    <scope>NUCLEOTIDE SEQUENCE [LARGE SCALE GENOMIC DNA]</scope>
    <source>
        <strain evidence="9">OTTH 0595 / CCAP 157/2 / RCC745</strain>
    </source>
</reference>
<dbReference type="InterPro" id="IPR027266">
    <property type="entry name" value="TrmE/GcvT-like"/>
</dbReference>
<feature type="compositionally biased region" description="Low complexity" evidence="6">
    <location>
        <begin position="1"/>
        <end position="13"/>
    </location>
</feature>
<feature type="domain" description="TrmE-type G" evidence="7">
    <location>
        <begin position="262"/>
        <end position="429"/>
    </location>
</feature>
<gene>
    <name evidence="8" type="ORF">OT_ostta02g01230</name>
</gene>
<protein>
    <submittedName>
        <fullName evidence="8">tRNA modification GTPase MnmE domain 2</fullName>
    </submittedName>
</protein>
<evidence type="ECO:0000256" key="5">
    <source>
        <dbReference type="RuleBase" id="RU003313"/>
    </source>
</evidence>
<dbReference type="Pfam" id="PF10396">
    <property type="entry name" value="TrmE_N"/>
    <property type="match status" value="1"/>
</dbReference>
<keyword evidence="2 5" id="KW-0819">tRNA processing</keyword>
<keyword evidence="3 5" id="KW-0547">Nucleotide-binding</keyword>
<dbReference type="HAMAP" id="MF_00379">
    <property type="entry name" value="GTPase_MnmE"/>
    <property type="match status" value="1"/>
</dbReference>
<dbReference type="Proteomes" id="UP000009170">
    <property type="component" value="Unassembled WGS sequence"/>
</dbReference>
<dbReference type="PANTHER" id="PTHR42714:SF2">
    <property type="entry name" value="TRNA MODIFICATION GTPASE GTPBP3, MITOCHONDRIAL"/>
    <property type="match status" value="1"/>
</dbReference>
<evidence type="ECO:0000313" key="9">
    <source>
        <dbReference type="Proteomes" id="UP000009170"/>
    </source>
</evidence>
<dbReference type="GO" id="GO:0005525">
    <property type="term" value="F:GTP binding"/>
    <property type="evidence" value="ECO:0007669"/>
    <property type="project" value="UniProtKB-KW"/>
</dbReference>
<keyword evidence="9" id="KW-1185">Reference proteome</keyword>
<dbReference type="SUPFAM" id="SSF52540">
    <property type="entry name" value="P-loop containing nucleoside triphosphate hydrolases"/>
    <property type="match status" value="1"/>
</dbReference>
<dbReference type="NCBIfam" id="TIGR00231">
    <property type="entry name" value="small_GTP"/>
    <property type="match status" value="1"/>
</dbReference>
<dbReference type="InterPro" id="IPR025867">
    <property type="entry name" value="MnmE_helical"/>
</dbReference>
<dbReference type="InterPro" id="IPR005225">
    <property type="entry name" value="Small_GTP-bd"/>
</dbReference>
<dbReference type="CDD" id="cd04164">
    <property type="entry name" value="trmE"/>
    <property type="match status" value="1"/>
</dbReference>
<dbReference type="InterPro" id="IPR006073">
    <property type="entry name" value="GTP-bd"/>
</dbReference>
<feature type="compositionally biased region" description="Basic residues" evidence="6">
    <location>
        <begin position="14"/>
        <end position="24"/>
    </location>
</feature>
<dbReference type="RefSeq" id="XP_003074895.2">
    <property type="nucleotide sequence ID" value="XM_003074847.2"/>
</dbReference>
<dbReference type="GeneID" id="9836765"/>
<dbReference type="InterPro" id="IPR004520">
    <property type="entry name" value="GTPase_MnmE"/>
</dbReference>
<dbReference type="EMBL" id="CAID01000002">
    <property type="protein sequence ID" value="CEG00967.1"/>
    <property type="molecule type" value="Genomic_DNA"/>
</dbReference>
<dbReference type="InterPro" id="IPR018948">
    <property type="entry name" value="GTP-bd_TrmE_N"/>
</dbReference>
<dbReference type="Pfam" id="PF12631">
    <property type="entry name" value="MnmE_helical"/>
    <property type="match status" value="1"/>
</dbReference>
<evidence type="ECO:0000259" key="7">
    <source>
        <dbReference type="PROSITE" id="PS51709"/>
    </source>
</evidence>
<dbReference type="GO" id="GO:0003924">
    <property type="term" value="F:GTPase activity"/>
    <property type="evidence" value="ECO:0007669"/>
    <property type="project" value="InterPro"/>
</dbReference>
<dbReference type="GO" id="GO:0002098">
    <property type="term" value="P:tRNA wobble uridine modification"/>
    <property type="evidence" value="ECO:0007669"/>
    <property type="project" value="TreeGrafter"/>
</dbReference>
<dbReference type="Gene3D" id="1.20.120.430">
    <property type="entry name" value="tRNA modification GTPase MnmE domain 2"/>
    <property type="match status" value="1"/>
</dbReference>
<keyword evidence="4 5" id="KW-0342">GTP-binding</keyword>
<dbReference type="PROSITE" id="PS51709">
    <property type="entry name" value="G_TRME"/>
    <property type="match status" value="1"/>
</dbReference>
<dbReference type="InterPro" id="IPR031168">
    <property type="entry name" value="G_TrmE"/>
</dbReference>
<dbReference type="KEGG" id="ota:OT_ostta02g01230"/>
<dbReference type="GO" id="GO:0005829">
    <property type="term" value="C:cytosol"/>
    <property type="evidence" value="ECO:0007669"/>
    <property type="project" value="TreeGrafter"/>
</dbReference>
<dbReference type="InterPro" id="IPR027368">
    <property type="entry name" value="MnmE_dom2"/>
</dbReference>
<comment type="caution">
    <text evidence="8">The sequence shown here is derived from an EMBL/GenBank/DDBJ whole genome shotgun (WGS) entry which is preliminary data.</text>
</comment>
<dbReference type="Pfam" id="PF01926">
    <property type="entry name" value="MMR_HSR1"/>
    <property type="match status" value="1"/>
</dbReference>
<dbReference type="NCBIfam" id="TIGR00450">
    <property type="entry name" value="mnmE_trmE_thdF"/>
    <property type="match status" value="1"/>
</dbReference>
<accession>A0A090M799</accession>
<dbReference type="Gene3D" id="3.40.50.300">
    <property type="entry name" value="P-loop containing nucleotide triphosphate hydrolases"/>
    <property type="match status" value="1"/>
</dbReference>
<organism evidence="8 9">
    <name type="scientific">Ostreococcus tauri</name>
    <name type="common">Marine green alga</name>
    <dbReference type="NCBI Taxonomy" id="70448"/>
    <lineage>
        <taxon>Eukaryota</taxon>
        <taxon>Viridiplantae</taxon>
        <taxon>Chlorophyta</taxon>
        <taxon>Mamiellophyceae</taxon>
        <taxon>Mamiellales</taxon>
        <taxon>Bathycoccaceae</taxon>
        <taxon>Ostreococcus</taxon>
    </lineage>
</organism>
<name>A0A090M799_OSTTA</name>
<dbReference type="PRINTS" id="PR00326">
    <property type="entry name" value="GTP1OBG"/>
</dbReference>
<sequence length="508" mass="53924">MATSTASSTATPTRRPKVRARGRPRRDGRATARAVGPGGGDADTIVGVATATAGAVGGVAIVRLSGPNALTIASDVFAVGRGGKGVETWESHRATYGRVTEADGRAIDEAIAIAFIAPRSYTAEDVVELHCHGGAVCVQRTLMRCRELGARTARRGEFTLRAFLNGRLDLAQAEAVHALVSARTTAGADSALAAMRGGLTTPVSEARRTCVDLLAELEARLDFDDEMVPLDVEAIERKASEAREKIREVLQTAKRGALLETGVTVAILGRPNVGKSRLLNALTRSERSIVTSREGTTRDVVEASMNVAGIPVVLLDTAGIRSETDDEVEQIGVERSRAAAAGADVVALVVDASRGWVSEDYDIWKSEIAANERARGAAILVINKTDVADAENATPPADVVDSFSDVVRISAATGDNLVELERALARCITGDVVNTESESWAVNQRQAEALHVALDSLDRLRDTIDADMPLDFWTIDLREAAFALGTVTGEDVTEDVLDTIFERFCIGK</sequence>
<dbReference type="PANTHER" id="PTHR42714">
    <property type="entry name" value="TRNA MODIFICATION GTPASE GTPBP3"/>
    <property type="match status" value="1"/>
</dbReference>
<dbReference type="GO" id="GO:0030488">
    <property type="term" value="P:tRNA methylation"/>
    <property type="evidence" value="ECO:0007669"/>
    <property type="project" value="TreeGrafter"/>
</dbReference>
<evidence type="ECO:0000256" key="1">
    <source>
        <dbReference type="ARBA" id="ARBA00011043"/>
    </source>
</evidence>
<dbReference type="AlphaFoldDB" id="A0A090M799"/>
<evidence type="ECO:0000313" key="8">
    <source>
        <dbReference type="EMBL" id="CEG00967.1"/>
    </source>
</evidence>
<dbReference type="Gene3D" id="3.30.1360.120">
    <property type="entry name" value="Probable tRNA modification gtpase trme, domain 1"/>
    <property type="match status" value="1"/>
</dbReference>
<proteinExistence type="inferred from homology"/>
<dbReference type="InterPro" id="IPR027417">
    <property type="entry name" value="P-loop_NTPase"/>
</dbReference>
<evidence type="ECO:0000256" key="2">
    <source>
        <dbReference type="ARBA" id="ARBA00022694"/>
    </source>
</evidence>
<dbReference type="CDD" id="cd14858">
    <property type="entry name" value="TrmE_N"/>
    <property type="match status" value="1"/>
</dbReference>
<dbReference type="STRING" id="70448.A0A090M799"/>
<dbReference type="InParanoid" id="A0A090M799"/>
<feature type="region of interest" description="Disordered" evidence="6">
    <location>
        <begin position="1"/>
        <end position="39"/>
    </location>
</feature>
<dbReference type="FunCoup" id="A0A090M799">
    <property type="interactions" value="1228"/>
</dbReference>
<reference evidence="9" key="1">
    <citation type="journal article" date="2006" name="Proc. Natl. Acad. Sci. U.S.A.">
        <title>Genome analysis of the smallest free-living eukaryote Ostreococcus tauri unveils many unique features.</title>
        <authorList>
            <person name="Derelle E."/>
            <person name="Ferraz C."/>
            <person name="Rombauts S."/>
            <person name="Rouze P."/>
            <person name="Worden A.Z."/>
            <person name="Robbens S."/>
            <person name="Partensky F."/>
            <person name="Degroeve S."/>
            <person name="Echeynie S."/>
            <person name="Cooke R."/>
            <person name="Saeys Y."/>
            <person name="Wuyts J."/>
            <person name="Jabbari K."/>
            <person name="Bowler C."/>
            <person name="Panaud O."/>
            <person name="Piegu B."/>
            <person name="Ball S.G."/>
            <person name="Ral J.-P."/>
            <person name="Bouget F.-Y."/>
            <person name="Piganeau G."/>
            <person name="De Baets B."/>
            <person name="Picard A."/>
            <person name="Delseny M."/>
            <person name="Demaille J."/>
            <person name="Van de Peer Y."/>
            <person name="Moreau H."/>
        </authorList>
    </citation>
    <scope>NUCLEOTIDE SEQUENCE [LARGE SCALE GENOMIC DNA]</scope>
    <source>
        <strain evidence="9">OTTH 0595 / CCAP 157/2 / RCC745</strain>
    </source>
</reference>
<comment type="similarity">
    <text evidence="1 5">Belongs to the TRAFAC class TrmE-Era-EngA-EngB-Septin-like GTPase superfamily. TrmE GTPase family.</text>
</comment>
<evidence type="ECO:0000256" key="6">
    <source>
        <dbReference type="SAM" id="MobiDB-lite"/>
    </source>
</evidence>
<dbReference type="OrthoDB" id="188276at2759"/>
<evidence type="ECO:0000256" key="4">
    <source>
        <dbReference type="ARBA" id="ARBA00023134"/>
    </source>
</evidence>
<evidence type="ECO:0000256" key="3">
    <source>
        <dbReference type="ARBA" id="ARBA00022741"/>
    </source>
</evidence>